<sequence>MPHADEQPDKTSALTVPKGEDEHSTLTVPKGEDKTSALTILTTEHYTLQMVRTANITDATGRAGHLLSTISASMIALGFVAQVVPLEVLLTLVLVIFTGLFLIGLATLFRAVELVIEDVQAGLGINRIRHVYGDLEPSTKDVFVRQMHDETAAVEADAGQTGWRKARRPRLIGTALSVAGLVNLVNGLVAGAVAGAASGLLNAGLTWSIVIGCVVAAAVVTAFGVVIGRIGRRGVAPIGTRYPRNQQ</sequence>
<feature type="transmembrane region" description="Helical" evidence="2">
    <location>
        <begin position="171"/>
        <end position="193"/>
    </location>
</feature>
<proteinExistence type="predicted"/>
<feature type="region of interest" description="Disordered" evidence="1">
    <location>
        <begin position="1"/>
        <end position="29"/>
    </location>
</feature>
<comment type="caution">
    <text evidence="3">The sequence shown here is derived from an EMBL/GenBank/DDBJ whole genome shotgun (WGS) entry which is preliminary data.</text>
</comment>
<feature type="transmembrane region" description="Helical" evidence="2">
    <location>
        <begin position="66"/>
        <end position="84"/>
    </location>
</feature>
<reference evidence="3 4" key="1">
    <citation type="submission" date="2015-02" db="EMBL/GenBank/DDBJ databases">
        <authorList>
            <person name="Ju K.-S."/>
            <person name="Doroghazi J.R."/>
            <person name="Metcalf W."/>
        </authorList>
    </citation>
    <scope>NUCLEOTIDE SEQUENCE [LARGE SCALE GENOMIC DNA]</scope>
    <source>
        <strain evidence="3 4">NRRL B-16140</strain>
    </source>
</reference>
<evidence type="ECO:0000313" key="4">
    <source>
        <dbReference type="Proteomes" id="UP000033393"/>
    </source>
</evidence>
<feature type="transmembrane region" description="Helical" evidence="2">
    <location>
        <begin position="90"/>
        <end position="109"/>
    </location>
</feature>
<dbReference type="RefSeq" id="WP_045317036.1">
    <property type="nucleotide sequence ID" value="NZ_JYJG01000396.1"/>
</dbReference>
<dbReference type="EMBL" id="JYJG01000396">
    <property type="protein sequence ID" value="KJK40835.1"/>
    <property type="molecule type" value="Genomic_DNA"/>
</dbReference>
<name>A0A0F0GE37_LENAE</name>
<dbReference type="PATRIC" id="fig|68170.10.peg.737"/>
<dbReference type="OrthoDB" id="3679444at2"/>
<dbReference type="STRING" id="68170.GCA_000974445_05320"/>
<keyword evidence="4" id="KW-1185">Reference proteome</keyword>
<feature type="compositionally biased region" description="Basic and acidic residues" evidence="1">
    <location>
        <begin position="18"/>
        <end position="29"/>
    </location>
</feature>
<organism evidence="3 4">
    <name type="scientific">Lentzea aerocolonigenes</name>
    <name type="common">Lechevalieria aerocolonigenes</name>
    <name type="synonym">Saccharothrix aerocolonigenes</name>
    <dbReference type="NCBI Taxonomy" id="68170"/>
    <lineage>
        <taxon>Bacteria</taxon>
        <taxon>Bacillati</taxon>
        <taxon>Actinomycetota</taxon>
        <taxon>Actinomycetes</taxon>
        <taxon>Pseudonocardiales</taxon>
        <taxon>Pseudonocardiaceae</taxon>
        <taxon>Lentzea</taxon>
    </lineage>
</organism>
<dbReference type="Proteomes" id="UP000033393">
    <property type="component" value="Unassembled WGS sequence"/>
</dbReference>
<accession>A0A0F0GE37</accession>
<feature type="transmembrane region" description="Helical" evidence="2">
    <location>
        <begin position="205"/>
        <end position="227"/>
    </location>
</feature>
<evidence type="ECO:0000256" key="2">
    <source>
        <dbReference type="SAM" id="Phobius"/>
    </source>
</evidence>
<keyword evidence="2" id="KW-0472">Membrane</keyword>
<dbReference type="AlphaFoldDB" id="A0A0F0GE37"/>
<evidence type="ECO:0000313" key="3">
    <source>
        <dbReference type="EMBL" id="KJK40835.1"/>
    </source>
</evidence>
<protein>
    <submittedName>
        <fullName evidence="3">Uncharacterized protein</fullName>
    </submittedName>
</protein>
<dbReference type="eggNOG" id="ENOG5032TCJ">
    <property type="taxonomic scope" value="Bacteria"/>
</dbReference>
<keyword evidence="2" id="KW-0812">Transmembrane</keyword>
<keyword evidence="2" id="KW-1133">Transmembrane helix</keyword>
<evidence type="ECO:0000256" key="1">
    <source>
        <dbReference type="SAM" id="MobiDB-lite"/>
    </source>
</evidence>
<gene>
    <name evidence="3" type="ORF">UK23_40115</name>
</gene>